<evidence type="ECO:0000313" key="3">
    <source>
        <dbReference type="EMBL" id="CAL1270136.1"/>
    </source>
</evidence>
<dbReference type="AlphaFoldDB" id="A0AAV1ZEF4"/>
<reference evidence="3 4" key="1">
    <citation type="submission" date="2024-04" db="EMBL/GenBank/DDBJ databases">
        <authorList>
            <person name="Rising A."/>
            <person name="Reimegard J."/>
            <person name="Sonavane S."/>
            <person name="Akerstrom W."/>
            <person name="Nylinder S."/>
            <person name="Hedman E."/>
            <person name="Kallberg Y."/>
        </authorList>
    </citation>
    <scope>NUCLEOTIDE SEQUENCE [LARGE SCALE GENOMIC DNA]</scope>
</reference>
<comment type="caution">
    <text evidence="3">The sequence shown here is derived from an EMBL/GenBank/DDBJ whole genome shotgun (WGS) entry which is preliminary data.</text>
</comment>
<evidence type="ECO:0000256" key="2">
    <source>
        <dbReference type="SAM" id="MobiDB-lite"/>
    </source>
</evidence>
<gene>
    <name evidence="3" type="ORF">LARSCL_LOCUS5125</name>
</gene>
<name>A0AAV1ZEF4_9ARAC</name>
<evidence type="ECO:0000256" key="1">
    <source>
        <dbReference type="SAM" id="Coils"/>
    </source>
</evidence>
<dbReference type="EMBL" id="CAXIEN010000046">
    <property type="protein sequence ID" value="CAL1270136.1"/>
    <property type="molecule type" value="Genomic_DNA"/>
</dbReference>
<keyword evidence="1" id="KW-0175">Coiled coil</keyword>
<feature type="compositionally biased region" description="Basic and acidic residues" evidence="2">
    <location>
        <begin position="163"/>
        <end position="175"/>
    </location>
</feature>
<feature type="coiled-coil region" evidence="1">
    <location>
        <begin position="519"/>
        <end position="546"/>
    </location>
</feature>
<protein>
    <submittedName>
        <fullName evidence="3">Uncharacterized protein</fullName>
    </submittedName>
</protein>
<feature type="region of interest" description="Disordered" evidence="2">
    <location>
        <begin position="154"/>
        <end position="183"/>
    </location>
</feature>
<dbReference type="Proteomes" id="UP001497382">
    <property type="component" value="Unassembled WGS sequence"/>
</dbReference>
<keyword evidence="4" id="KW-1185">Reference proteome</keyword>
<accession>A0AAV1ZEF4</accession>
<evidence type="ECO:0000313" key="4">
    <source>
        <dbReference type="Proteomes" id="UP001497382"/>
    </source>
</evidence>
<sequence length="853" mass="97349">MKRSLILERDDMVSESHSKKARISPIDDEHRKWVNTSECHNVTLQELLTVSLDHEIFSGLLSPDGYEAKFSNTNFNIEHTPIIETVDSNNDSHSKTVYISPIDEDHEQSNNTFEITSTISNGKCEQIIVNNPAPSTSTMKHSLILERDDVISKSHSKNTYISPRDDDHRQPDNKSEYSSGTLQELLPSSMKKEIFSCDGNESRFSSNNYKIEHSPILENEDSNSKSHSKTACISPKNDDNGHLNNAFEIATTFRDAKCEKITVSNSVASTSMMKRSQILERDDLDSESHSKNAYISFIDASNSSDSVSTLGKLNSADKTLVSDFPFPSQEPSACARNFEPYSYDNIPKNIHNIMISIMKDGDPDIEILPFLIEKIRIRNKLMINLNNRVAKVKNALKEIKREVDILKPDHPNGKQTQCMKILETIIYELDDLPSIFSKNSAQDISDVIPKRIKSIISETKHINKNNALDISTLEAFFNKARSKKNVRTIAILLNIPISHLKKHLNEIKMNYYRNPEKGNKKEKQFMKRLERILNSLKRRSSTFTRNSPQVIPHVFSEQAKEIILQTKSGTLDVNKLKTFLKKAKNRKDLINMTKLSKTDSDDLSKNLNVIKSKYDGNLESNNREEKQFMKRLERIINSLNGKPSILARSPSQENHDVIPEQTREIILQIKSGALDVSKLKAFLNKAKNRENLINIAKLSETDVDDLSKSLNTIKSKYDRNLESDNKEEKQFMKRLERIINSLKRRSSKVARSSDQDIPAIISQRTKKIIWQIKSSTLDIVELKKFLNKAKNRKNLISIAKSSKIASDDLKKYLNTIKSRYDGSLESSSDKEKQFVKSLERMIDQLDCPADITE</sequence>
<feature type="region of interest" description="Disordered" evidence="2">
    <location>
        <begin position="215"/>
        <end position="237"/>
    </location>
</feature>
<proteinExistence type="predicted"/>
<organism evidence="3 4">
    <name type="scientific">Larinioides sclopetarius</name>
    <dbReference type="NCBI Taxonomy" id="280406"/>
    <lineage>
        <taxon>Eukaryota</taxon>
        <taxon>Metazoa</taxon>
        <taxon>Ecdysozoa</taxon>
        <taxon>Arthropoda</taxon>
        <taxon>Chelicerata</taxon>
        <taxon>Arachnida</taxon>
        <taxon>Araneae</taxon>
        <taxon>Araneomorphae</taxon>
        <taxon>Entelegynae</taxon>
        <taxon>Araneoidea</taxon>
        <taxon>Araneidae</taxon>
        <taxon>Larinioides</taxon>
    </lineage>
</organism>